<accession>A0A9N7VLH1</accession>
<feature type="region of interest" description="Disordered" evidence="1">
    <location>
        <begin position="105"/>
        <end position="129"/>
    </location>
</feature>
<dbReference type="EMBL" id="CADEAL010004129">
    <property type="protein sequence ID" value="CAB1452464.1"/>
    <property type="molecule type" value="Genomic_DNA"/>
</dbReference>
<dbReference type="Proteomes" id="UP001153269">
    <property type="component" value="Unassembled WGS sequence"/>
</dbReference>
<evidence type="ECO:0000256" key="1">
    <source>
        <dbReference type="SAM" id="MobiDB-lite"/>
    </source>
</evidence>
<comment type="caution">
    <text evidence="2">The sequence shown here is derived from an EMBL/GenBank/DDBJ whole genome shotgun (WGS) entry which is preliminary data.</text>
</comment>
<name>A0A9N7VLH1_PLEPL</name>
<evidence type="ECO:0000313" key="3">
    <source>
        <dbReference type="Proteomes" id="UP001153269"/>
    </source>
</evidence>
<protein>
    <submittedName>
        <fullName evidence="2">Uncharacterized protein</fullName>
    </submittedName>
</protein>
<feature type="compositionally biased region" description="Basic and acidic residues" evidence="1">
    <location>
        <begin position="109"/>
        <end position="119"/>
    </location>
</feature>
<evidence type="ECO:0000313" key="2">
    <source>
        <dbReference type="EMBL" id="CAB1452464.1"/>
    </source>
</evidence>
<proteinExistence type="predicted"/>
<feature type="region of interest" description="Disordered" evidence="1">
    <location>
        <begin position="1"/>
        <end position="34"/>
    </location>
</feature>
<reference evidence="2" key="1">
    <citation type="submission" date="2020-03" db="EMBL/GenBank/DDBJ databases">
        <authorList>
            <person name="Weist P."/>
        </authorList>
    </citation>
    <scope>NUCLEOTIDE SEQUENCE</scope>
</reference>
<dbReference type="AlphaFoldDB" id="A0A9N7VLH1"/>
<sequence length="403" mass="43811">MSVEVTGCEWNPEGDLTGLDSEPSARLSPGWTPPLTTVKERDLLENIILGGQGPPGDPVKPPLKHFSGQAVSTADLFSTDTLLSNQELSNRKQNHRTYTALFFHIPNKGGDRETGRESVKQGARQEMSGPAGRVIHPRAITAATITRIETQAEPRGGCSATVYFPQALRIIGAHAAPRPCDIQSGLAHPVASAHPASPLTAHTLDFTPSPRDKWSDRAEELSNQPTPGDTGRPVHSDNTCQNCKKAVCLERCMTICKRNLTWGSDLPRAGHSLQHFNQPSICTVALLPGDLDGAGPRGTFSPVQESFSSAERDSRLFGLIDSVDENPHVLCTALWMNSVNFSWSIVRAAGLKTILQVLAVPWLCFLAATRMCVCLLTSAEQRLHDPASQRGFTEWHRARPQAE</sequence>
<organism evidence="2 3">
    <name type="scientific">Pleuronectes platessa</name>
    <name type="common">European plaice</name>
    <dbReference type="NCBI Taxonomy" id="8262"/>
    <lineage>
        <taxon>Eukaryota</taxon>
        <taxon>Metazoa</taxon>
        <taxon>Chordata</taxon>
        <taxon>Craniata</taxon>
        <taxon>Vertebrata</taxon>
        <taxon>Euteleostomi</taxon>
        <taxon>Actinopterygii</taxon>
        <taxon>Neopterygii</taxon>
        <taxon>Teleostei</taxon>
        <taxon>Neoteleostei</taxon>
        <taxon>Acanthomorphata</taxon>
        <taxon>Carangaria</taxon>
        <taxon>Pleuronectiformes</taxon>
        <taxon>Pleuronectoidei</taxon>
        <taxon>Pleuronectidae</taxon>
        <taxon>Pleuronectes</taxon>
    </lineage>
</organism>
<feature type="compositionally biased region" description="Basic and acidic residues" evidence="1">
    <location>
        <begin position="210"/>
        <end position="220"/>
    </location>
</feature>
<keyword evidence="3" id="KW-1185">Reference proteome</keyword>
<gene>
    <name evidence="2" type="ORF">PLEPLA_LOCUS40214</name>
</gene>
<feature type="region of interest" description="Disordered" evidence="1">
    <location>
        <begin position="200"/>
        <end position="236"/>
    </location>
</feature>